<evidence type="ECO:0000313" key="4">
    <source>
        <dbReference type="Proteomes" id="UP001301769"/>
    </source>
</evidence>
<evidence type="ECO:0000313" key="3">
    <source>
        <dbReference type="EMBL" id="KAK4213653.1"/>
    </source>
</evidence>
<comment type="caution">
    <text evidence="3">The sequence shown here is derived from an EMBL/GenBank/DDBJ whole genome shotgun (WGS) entry which is preliminary data.</text>
</comment>
<proteinExistence type="predicted"/>
<feature type="compositionally biased region" description="Polar residues" evidence="1">
    <location>
        <begin position="29"/>
        <end position="38"/>
    </location>
</feature>
<dbReference type="Proteomes" id="UP001301769">
    <property type="component" value="Unassembled WGS sequence"/>
</dbReference>
<keyword evidence="2" id="KW-0812">Transmembrane</keyword>
<protein>
    <submittedName>
        <fullName evidence="3">Uncharacterized protein</fullName>
    </submittedName>
</protein>
<feature type="transmembrane region" description="Helical" evidence="2">
    <location>
        <begin position="157"/>
        <end position="180"/>
    </location>
</feature>
<reference evidence="3" key="1">
    <citation type="journal article" date="2023" name="Mol. Phylogenet. Evol.">
        <title>Genome-scale phylogeny and comparative genomics of the fungal order Sordariales.</title>
        <authorList>
            <person name="Hensen N."/>
            <person name="Bonometti L."/>
            <person name="Westerberg I."/>
            <person name="Brannstrom I.O."/>
            <person name="Guillou S."/>
            <person name="Cros-Aarteil S."/>
            <person name="Calhoun S."/>
            <person name="Haridas S."/>
            <person name="Kuo A."/>
            <person name="Mondo S."/>
            <person name="Pangilinan J."/>
            <person name="Riley R."/>
            <person name="LaButti K."/>
            <person name="Andreopoulos B."/>
            <person name="Lipzen A."/>
            <person name="Chen C."/>
            <person name="Yan M."/>
            <person name="Daum C."/>
            <person name="Ng V."/>
            <person name="Clum A."/>
            <person name="Steindorff A."/>
            <person name="Ohm R.A."/>
            <person name="Martin F."/>
            <person name="Silar P."/>
            <person name="Natvig D.O."/>
            <person name="Lalanne C."/>
            <person name="Gautier V."/>
            <person name="Ament-Velasquez S.L."/>
            <person name="Kruys A."/>
            <person name="Hutchinson M.I."/>
            <person name="Powell A.J."/>
            <person name="Barry K."/>
            <person name="Miller A.N."/>
            <person name="Grigoriev I.V."/>
            <person name="Debuchy R."/>
            <person name="Gladieux P."/>
            <person name="Hiltunen Thoren M."/>
            <person name="Johannesson H."/>
        </authorList>
    </citation>
    <scope>NUCLEOTIDE SEQUENCE</scope>
    <source>
        <strain evidence="3">PSN293</strain>
    </source>
</reference>
<feature type="region of interest" description="Disordered" evidence="1">
    <location>
        <begin position="1"/>
        <end position="70"/>
    </location>
</feature>
<dbReference type="EMBL" id="MU858105">
    <property type="protein sequence ID" value="KAK4213653.1"/>
    <property type="molecule type" value="Genomic_DNA"/>
</dbReference>
<feature type="transmembrane region" description="Helical" evidence="2">
    <location>
        <begin position="120"/>
        <end position="145"/>
    </location>
</feature>
<organism evidence="3 4">
    <name type="scientific">Rhypophila decipiens</name>
    <dbReference type="NCBI Taxonomy" id="261697"/>
    <lineage>
        <taxon>Eukaryota</taxon>
        <taxon>Fungi</taxon>
        <taxon>Dikarya</taxon>
        <taxon>Ascomycota</taxon>
        <taxon>Pezizomycotina</taxon>
        <taxon>Sordariomycetes</taxon>
        <taxon>Sordariomycetidae</taxon>
        <taxon>Sordariales</taxon>
        <taxon>Naviculisporaceae</taxon>
        <taxon>Rhypophila</taxon>
    </lineage>
</organism>
<keyword evidence="2" id="KW-0472">Membrane</keyword>
<reference evidence="3" key="2">
    <citation type="submission" date="2023-05" db="EMBL/GenBank/DDBJ databases">
        <authorList>
            <consortium name="Lawrence Berkeley National Laboratory"/>
            <person name="Steindorff A."/>
            <person name="Hensen N."/>
            <person name="Bonometti L."/>
            <person name="Westerberg I."/>
            <person name="Brannstrom I.O."/>
            <person name="Guillou S."/>
            <person name="Cros-Aarteil S."/>
            <person name="Calhoun S."/>
            <person name="Haridas S."/>
            <person name="Kuo A."/>
            <person name="Mondo S."/>
            <person name="Pangilinan J."/>
            <person name="Riley R."/>
            <person name="Labutti K."/>
            <person name="Andreopoulos B."/>
            <person name="Lipzen A."/>
            <person name="Chen C."/>
            <person name="Yanf M."/>
            <person name="Daum C."/>
            <person name="Ng V."/>
            <person name="Clum A."/>
            <person name="Ohm R."/>
            <person name="Martin F."/>
            <person name="Silar P."/>
            <person name="Natvig D."/>
            <person name="Lalanne C."/>
            <person name="Gautier V."/>
            <person name="Ament-Velasquez S.L."/>
            <person name="Kruys A."/>
            <person name="Hutchinson M.I."/>
            <person name="Powell A.J."/>
            <person name="Barry K."/>
            <person name="Miller A.N."/>
            <person name="Grigoriev I.V."/>
            <person name="Debuchy R."/>
            <person name="Gladieux P."/>
            <person name="Thoren M.H."/>
            <person name="Johannesson H."/>
        </authorList>
    </citation>
    <scope>NUCLEOTIDE SEQUENCE</scope>
    <source>
        <strain evidence="3">PSN293</strain>
    </source>
</reference>
<evidence type="ECO:0000256" key="1">
    <source>
        <dbReference type="SAM" id="MobiDB-lite"/>
    </source>
</evidence>
<name>A0AAN7B7F4_9PEZI</name>
<feature type="non-terminal residue" evidence="3">
    <location>
        <position position="207"/>
    </location>
</feature>
<evidence type="ECO:0000256" key="2">
    <source>
        <dbReference type="SAM" id="Phobius"/>
    </source>
</evidence>
<accession>A0AAN7B7F4</accession>
<dbReference type="AlphaFoldDB" id="A0AAN7B7F4"/>
<keyword evidence="2" id="KW-1133">Transmembrane helix</keyword>
<sequence>MEKDTGYQETRQPKDVRERKDLPKDITSKDQVGSQSELQEGDPIDNIETVRHSPGRPLTPMESTPYSGARARAIRRRLERYPEKYDTQGEWFYIPSVLSDVVKLSITVDIGFRLNKARTIASLLVVGSIVLLWQQFLALLMGGAFYRLMGGTQPRVWTGVIVIFSVPAAVRTASTVQIYCSKCLRAVSATVVNARGLMSRESMRQER</sequence>
<keyword evidence="4" id="KW-1185">Reference proteome</keyword>
<gene>
    <name evidence="3" type="ORF">QBC37DRAFT_482851</name>
</gene>
<feature type="compositionally biased region" description="Basic and acidic residues" evidence="1">
    <location>
        <begin position="1"/>
        <end position="28"/>
    </location>
</feature>